<protein>
    <submittedName>
        <fullName evidence="1">Uncharacterized protein</fullName>
    </submittedName>
</protein>
<comment type="caution">
    <text evidence="1">The sequence shown here is derived from an EMBL/GenBank/DDBJ whole genome shotgun (WGS) entry which is preliminary data.</text>
</comment>
<evidence type="ECO:0000313" key="2">
    <source>
        <dbReference type="Proteomes" id="UP000003880"/>
    </source>
</evidence>
<sequence length="83" mass="9437">MRHPEAFISVQNAGTLKLIYISLRGGLLRLGEEVRILCLLIILTFIQMEIIKHGICTKILFFNVMDVFFAKHTDCNLVSLGFV</sequence>
<proteinExistence type="predicted"/>
<evidence type="ECO:0000313" key="1">
    <source>
        <dbReference type="EMBL" id="EFE09265.1"/>
    </source>
</evidence>
<gene>
    <name evidence="1" type="ORF">CIT292_07548</name>
</gene>
<dbReference type="AlphaFoldDB" id="D4BAQ4"/>
<dbReference type="Proteomes" id="UP000003880">
    <property type="component" value="Unassembled WGS sequence"/>
</dbReference>
<name>D4BAQ4_9ENTR</name>
<dbReference type="EMBL" id="ABWL02000006">
    <property type="protein sequence ID" value="EFE09265.1"/>
    <property type="molecule type" value="Genomic_DNA"/>
</dbReference>
<dbReference type="HOGENOM" id="CLU_2536546_0_0_6"/>
<accession>D4BAQ4</accession>
<reference evidence="1 2" key="1">
    <citation type="submission" date="2010-02" db="EMBL/GenBank/DDBJ databases">
        <authorList>
            <person name="Weinstock G."/>
            <person name="Sodergren E."/>
            <person name="Clifton S."/>
            <person name="Fulton L."/>
            <person name="Fulton B."/>
            <person name="Courtney L."/>
            <person name="Fronick C."/>
            <person name="Harrison M."/>
            <person name="Strong C."/>
            <person name="Farmer C."/>
            <person name="Delahaunty K."/>
            <person name="Markovic C."/>
            <person name="Hall O."/>
            <person name="Minx P."/>
            <person name="Tomlinson C."/>
            <person name="Mitreva M."/>
            <person name="Nelson J."/>
            <person name="Hou S."/>
            <person name="Wollam A."/>
            <person name="Pepin K.H."/>
            <person name="Johnson M."/>
            <person name="Bhonagiri V."/>
            <person name="Zhang X."/>
            <person name="Suruliraj S."/>
            <person name="Warren W."/>
            <person name="Chinwalla A."/>
            <person name="Mardis E.R."/>
            <person name="Wilson R.K."/>
        </authorList>
    </citation>
    <scope>NUCLEOTIDE SEQUENCE [LARGE SCALE GENOMIC DNA]</scope>
    <source>
        <strain evidence="1 2">ATCC 29220</strain>
    </source>
</reference>
<organism evidence="1 2">
    <name type="scientific">Citrobacter youngae ATCC 29220</name>
    <dbReference type="NCBI Taxonomy" id="500640"/>
    <lineage>
        <taxon>Bacteria</taxon>
        <taxon>Pseudomonadati</taxon>
        <taxon>Pseudomonadota</taxon>
        <taxon>Gammaproteobacteria</taxon>
        <taxon>Enterobacterales</taxon>
        <taxon>Enterobacteriaceae</taxon>
        <taxon>Citrobacter</taxon>
        <taxon>Citrobacter freundii complex</taxon>
    </lineage>
</organism>